<dbReference type="PANTHER" id="PTHR35369">
    <property type="entry name" value="BLR3025 PROTEIN-RELATED"/>
    <property type="match status" value="1"/>
</dbReference>
<dbReference type="GO" id="GO:0006281">
    <property type="term" value="P:DNA repair"/>
    <property type="evidence" value="ECO:0007669"/>
    <property type="project" value="InterPro"/>
</dbReference>
<evidence type="ECO:0000256" key="1">
    <source>
        <dbReference type="ARBA" id="ARBA00010945"/>
    </source>
</evidence>
<accession>A0A934IDK0</accession>
<proteinExistence type="inferred from homology"/>
<dbReference type="EMBL" id="JAEINH010000005">
    <property type="protein sequence ID" value="MBI9114969.1"/>
    <property type="molecule type" value="Genomic_DNA"/>
</dbReference>
<reference evidence="5" key="1">
    <citation type="submission" date="2020-12" db="EMBL/GenBank/DDBJ databases">
        <title>Sanguibacter suaedae sp. nov., isolated from Suaeda aralocaspica.</title>
        <authorList>
            <person name="Ma Q."/>
        </authorList>
    </citation>
    <scope>NUCLEOTIDE SEQUENCE</scope>
    <source>
        <strain evidence="5">YZGR15</strain>
    </source>
</reference>
<comment type="function">
    <text evidence="3">Poorly processive, error-prone DNA polymerase involved in untargeted mutagenesis. Copies undamaged DNA at stalled replication forks, which arise in vivo from mismatched or misaligned primer ends. These misaligned primers can be extended by PolIV. Exhibits no 3'-5' exonuclease (proofreading) activity. May be involved in translesional synthesis, in conjunction with the beta clamp from PolIII.</text>
</comment>
<keyword evidence="2" id="KW-0227">DNA damage</keyword>
<dbReference type="InterPro" id="IPR043502">
    <property type="entry name" value="DNA/RNA_pol_sf"/>
</dbReference>
<comment type="caution">
    <text evidence="5">The sequence shown here is derived from an EMBL/GenBank/DDBJ whole genome shotgun (WGS) entry which is preliminary data.</text>
</comment>
<dbReference type="Proteomes" id="UP000602087">
    <property type="component" value="Unassembled WGS sequence"/>
</dbReference>
<dbReference type="Gene3D" id="3.30.70.270">
    <property type="match status" value="1"/>
</dbReference>
<dbReference type="InterPro" id="IPR001126">
    <property type="entry name" value="UmuC"/>
</dbReference>
<dbReference type="InterPro" id="IPR050356">
    <property type="entry name" value="SulA_CellDiv_inhibitor"/>
</dbReference>
<dbReference type="CDD" id="cd03468">
    <property type="entry name" value="PolY_like"/>
    <property type="match status" value="1"/>
</dbReference>
<protein>
    <submittedName>
        <fullName evidence="5">DNA polymerase Y family protein</fullName>
    </submittedName>
</protein>
<dbReference type="PROSITE" id="PS50173">
    <property type="entry name" value="UMUC"/>
    <property type="match status" value="1"/>
</dbReference>
<name>A0A934IDK0_9MICO</name>
<evidence type="ECO:0000313" key="5">
    <source>
        <dbReference type="EMBL" id="MBI9114969.1"/>
    </source>
</evidence>
<dbReference type="PANTHER" id="PTHR35369:SF2">
    <property type="entry name" value="BLR3025 PROTEIN"/>
    <property type="match status" value="1"/>
</dbReference>
<organism evidence="5 6">
    <name type="scientific">Sanguibacter suaedae</name>
    <dbReference type="NCBI Taxonomy" id="2795737"/>
    <lineage>
        <taxon>Bacteria</taxon>
        <taxon>Bacillati</taxon>
        <taxon>Actinomycetota</taxon>
        <taxon>Actinomycetes</taxon>
        <taxon>Micrococcales</taxon>
        <taxon>Sanguibacteraceae</taxon>
        <taxon>Sanguibacter</taxon>
    </lineage>
</organism>
<evidence type="ECO:0000256" key="3">
    <source>
        <dbReference type="ARBA" id="ARBA00025589"/>
    </source>
</evidence>
<evidence type="ECO:0000313" key="6">
    <source>
        <dbReference type="Proteomes" id="UP000602087"/>
    </source>
</evidence>
<sequence>MTTSLDEAAQAEQATEAAQDVVALRTAVLWVPDWPVLAAVRSDGVPPDLPAAVHDGRRVTAASALARTQAVRRGMRLRAAQECCPDLVLLPADDGRDTREFEPVAAAAETLVAGLEVARPGLLLLPAAGASRYHGSEEALASLLVDTVARRTGHESQVGVGDGVLAAILAARDARILPPGTSVSHIAAQPLHALLHAATSPQTVPRVNDLVDLWGRLGLRTLGDLAALAEADVHTRFGHLGRWAHRLARGADLRPPAARRVEPDIEVGCALDPPAERVDTATFAARTLAEELHALVLARSVTCGRIRICATTEEGTELARTWRTDDGALGGFSAPRITDRVRWQLEGWLTRARPAPGTTEEVPAPSPLVRLTITAEDVAPAGAQQGRLWGAASGDDLRARRATERVQGLLGGDAVLSATLQGGRGLVDQVHLVPWGDAAPPVRPADRPWPGRLPDPAPATVLPEPLPVDVLDARGAPVVVTARLTTSGDPATVVAPDATHRVHGWAGPWALAERWWTGGGTRRVHLQVELEDGTALLLACTGGRWTCEALYD</sequence>
<evidence type="ECO:0000256" key="2">
    <source>
        <dbReference type="ARBA" id="ARBA00022763"/>
    </source>
</evidence>
<dbReference type="SUPFAM" id="SSF56672">
    <property type="entry name" value="DNA/RNA polymerases"/>
    <property type="match status" value="1"/>
</dbReference>
<dbReference type="Gene3D" id="3.40.1170.60">
    <property type="match status" value="1"/>
</dbReference>
<evidence type="ECO:0000259" key="4">
    <source>
        <dbReference type="PROSITE" id="PS50173"/>
    </source>
</evidence>
<dbReference type="InterPro" id="IPR043128">
    <property type="entry name" value="Rev_trsase/Diguanyl_cyclase"/>
</dbReference>
<dbReference type="Pfam" id="PF00817">
    <property type="entry name" value="IMS"/>
    <property type="match status" value="1"/>
</dbReference>
<feature type="domain" description="UmuC" evidence="4">
    <location>
        <begin position="50"/>
        <end position="175"/>
    </location>
</feature>
<dbReference type="AlphaFoldDB" id="A0A934IDK0"/>
<keyword evidence="6" id="KW-1185">Reference proteome</keyword>
<dbReference type="RefSeq" id="WP_198733531.1">
    <property type="nucleotide sequence ID" value="NZ_JAEINH010000005.1"/>
</dbReference>
<gene>
    <name evidence="5" type="ORF">JAV76_08090</name>
</gene>
<comment type="similarity">
    <text evidence="1">Belongs to the DNA polymerase type-Y family.</text>
</comment>